<name>E4UQH3_ARTGP</name>
<dbReference type="HOGENOM" id="CLU_1304594_0_0_1"/>
<gene>
    <name evidence="1" type="ORF">MGYG_03049</name>
</gene>
<evidence type="ECO:0000313" key="2">
    <source>
        <dbReference type="Proteomes" id="UP000002669"/>
    </source>
</evidence>
<protein>
    <submittedName>
        <fullName evidence="1">Uncharacterized protein</fullName>
    </submittedName>
</protein>
<reference evidence="2" key="1">
    <citation type="journal article" date="2012" name="MBio">
        <title>Comparative genome analysis of Trichophyton rubrum and related dermatophytes reveals candidate genes involved in infection.</title>
        <authorList>
            <person name="Martinez D.A."/>
            <person name="Oliver B.G."/>
            <person name="Graeser Y."/>
            <person name="Goldberg J.M."/>
            <person name="Li W."/>
            <person name="Martinez-Rossi N.M."/>
            <person name="Monod M."/>
            <person name="Shelest E."/>
            <person name="Barton R.C."/>
            <person name="Birch E."/>
            <person name="Brakhage A.A."/>
            <person name="Chen Z."/>
            <person name="Gurr S.J."/>
            <person name="Heiman D."/>
            <person name="Heitman J."/>
            <person name="Kosti I."/>
            <person name="Rossi A."/>
            <person name="Saif S."/>
            <person name="Samalova M."/>
            <person name="Saunders C.W."/>
            <person name="Shea T."/>
            <person name="Summerbell R.C."/>
            <person name="Xu J."/>
            <person name="Young S."/>
            <person name="Zeng Q."/>
            <person name="Birren B.W."/>
            <person name="Cuomo C.A."/>
            <person name="White T.C."/>
        </authorList>
    </citation>
    <scope>NUCLEOTIDE SEQUENCE [LARGE SCALE GENOMIC DNA]</scope>
    <source>
        <strain evidence="2">ATCC MYA-4604 / CBS 118893</strain>
    </source>
</reference>
<dbReference type="VEuPathDB" id="FungiDB:MGYG_03049"/>
<dbReference type="Proteomes" id="UP000002669">
    <property type="component" value="Unassembled WGS sequence"/>
</dbReference>
<evidence type="ECO:0000313" key="1">
    <source>
        <dbReference type="EMBL" id="EFR00043.1"/>
    </source>
</evidence>
<sequence length="211" mass="23004">MDRQGDGPEKPVISQGERYGNATIINASKLQPVEGGFYSCGRRPPTAHSQQQRQGFTIASVIDKEAGRVAGRSPEPLSCIGKREVSNVALSISALREESASRSPAQRLTPYNRWLSPINRTSRQSEANLRHKALEAGETRGDIIPSPDSASEERRPQLEDCKFDHSATITSSFLLVSAATDERADDTLFFFAFPGLEASVLYSGTSQLACF</sequence>
<dbReference type="InParanoid" id="E4UQH3"/>
<accession>E4UQH3</accession>
<dbReference type="EMBL" id="DS989823">
    <property type="protein sequence ID" value="EFR00043.1"/>
    <property type="molecule type" value="Genomic_DNA"/>
</dbReference>
<dbReference type="eggNOG" id="ENOG502RQ5A">
    <property type="taxonomic scope" value="Eukaryota"/>
</dbReference>
<organism evidence="2">
    <name type="scientific">Arthroderma gypseum (strain ATCC MYA-4604 / CBS 118893)</name>
    <name type="common">Microsporum gypseum</name>
    <dbReference type="NCBI Taxonomy" id="535722"/>
    <lineage>
        <taxon>Eukaryota</taxon>
        <taxon>Fungi</taxon>
        <taxon>Dikarya</taxon>
        <taxon>Ascomycota</taxon>
        <taxon>Pezizomycotina</taxon>
        <taxon>Eurotiomycetes</taxon>
        <taxon>Eurotiomycetidae</taxon>
        <taxon>Onygenales</taxon>
        <taxon>Arthrodermataceae</taxon>
        <taxon>Nannizzia</taxon>
    </lineage>
</organism>
<proteinExistence type="predicted"/>
<dbReference type="RefSeq" id="XP_003175525.1">
    <property type="nucleotide sequence ID" value="XM_003175477.1"/>
</dbReference>
<dbReference type="AlphaFoldDB" id="E4UQH3"/>
<dbReference type="GeneID" id="10030833"/>
<keyword evidence="2" id="KW-1185">Reference proteome</keyword>